<gene>
    <name evidence="5" type="ordered locus">Mjls_2218</name>
</gene>
<accession>A0A5Q5CFF2</accession>
<dbReference type="AlphaFoldDB" id="A0A5Q5CFF2"/>
<feature type="domain" description="Tyr recombinase" evidence="4">
    <location>
        <begin position="177"/>
        <end position="379"/>
    </location>
</feature>
<dbReference type="PANTHER" id="PTHR30349">
    <property type="entry name" value="PHAGE INTEGRASE-RELATED"/>
    <property type="match status" value="1"/>
</dbReference>
<dbReference type="GO" id="GO:0003677">
    <property type="term" value="F:DNA binding"/>
    <property type="evidence" value="ECO:0007669"/>
    <property type="project" value="UniProtKB-KW"/>
</dbReference>
<sequence length="388" mass="42564">MARTSGTFGTVEQLSGGHYRARFTGPDGRRYKAPTTFLTKGDARAWLSLQQADIIRKAWTPPEATRTVDRKLTFRDYATVWLYNRRVKGEALKMRTREHYAWLLAEHIYPTFGAMPVGSITADDVRAWHNRMGKATPTARSHAYGLLNAIMNTAVADGKAALSPCVIRGAGTSRRVKKIRPATLAELEALTNAMPAPYQAMILLASWCALRFGELTELRRKDVELSTSVERDDQGQEVTVHEGLIHVERAVVRAGDGYEVTTPKSDAGTRDVAIPPHLVPVIEAHLADHVGIWGDALLFPAKHGGHLAPATLYRRFYTARTAAGRPDLRFHDLRHSGAVLAAQTGATLAELMARLGHSTPQAAMRYQHAAQGRDRQIAAALSRIAVGA</sequence>
<organism evidence="5">
    <name type="scientific">Mycobacterium sp. (strain JLS)</name>
    <dbReference type="NCBI Taxonomy" id="164757"/>
    <lineage>
        <taxon>Bacteria</taxon>
        <taxon>Bacillati</taxon>
        <taxon>Actinomycetota</taxon>
        <taxon>Actinomycetes</taxon>
        <taxon>Mycobacteriales</taxon>
        <taxon>Mycobacteriaceae</taxon>
        <taxon>Mycobacterium</taxon>
    </lineage>
</organism>
<dbReference type="SUPFAM" id="SSF56349">
    <property type="entry name" value="DNA breaking-rejoining enzymes"/>
    <property type="match status" value="1"/>
</dbReference>
<dbReference type="Pfam" id="PF22022">
    <property type="entry name" value="Phage_int_M"/>
    <property type="match status" value="1"/>
</dbReference>
<dbReference type="InterPro" id="IPR013762">
    <property type="entry name" value="Integrase-like_cat_sf"/>
</dbReference>
<dbReference type="Gene3D" id="1.10.150.130">
    <property type="match status" value="1"/>
</dbReference>
<evidence type="ECO:0000256" key="1">
    <source>
        <dbReference type="ARBA" id="ARBA00008857"/>
    </source>
</evidence>
<evidence type="ECO:0000313" key="5">
    <source>
        <dbReference type="EMBL" id="ABN98004.1"/>
    </source>
</evidence>
<dbReference type="InterPro" id="IPR011010">
    <property type="entry name" value="DNA_brk_join_enz"/>
</dbReference>
<comment type="similarity">
    <text evidence="1">Belongs to the 'phage' integrase family.</text>
</comment>
<dbReference type="InterPro" id="IPR010998">
    <property type="entry name" value="Integrase_recombinase_N"/>
</dbReference>
<evidence type="ECO:0000256" key="2">
    <source>
        <dbReference type="ARBA" id="ARBA00023125"/>
    </source>
</evidence>
<evidence type="ECO:0000259" key="4">
    <source>
        <dbReference type="PROSITE" id="PS51898"/>
    </source>
</evidence>
<keyword evidence="3" id="KW-0233">DNA recombination</keyword>
<dbReference type="InterPro" id="IPR050090">
    <property type="entry name" value="Tyrosine_recombinase_XerCD"/>
</dbReference>
<proteinExistence type="inferred from homology"/>
<reference evidence="5" key="1">
    <citation type="submission" date="2007-02" db="EMBL/GenBank/DDBJ databases">
        <title>Complete sequence of Mycobacterium sp. JLS.</title>
        <authorList>
            <consortium name="US DOE Joint Genome Institute"/>
            <person name="Copeland A."/>
            <person name="Lucas S."/>
            <person name="Lapidus A."/>
            <person name="Barry K."/>
            <person name="Detter J.C."/>
            <person name="Glavina del Rio T."/>
            <person name="Hammon N."/>
            <person name="Israni S."/>
            <person name="Dalin E."/>
            <person name="Tice H."/>
            <person name="Pitluck S."/>
            <person name="Chain P."/>
            <person name="Malfatti S."/>
            <person name="Shin M."/>
            <person name="Vergez L."/>
            <person name="Schmutz J."/>
            <person name="Larimer F."/>
            <person name="Land M."/>
            <person name="Hauser L."/>
            <person name="Kyrpides N."/>
            <person name="Mikhailova N."/>
            <person name="Miller C.D."/>
            <person name="Anderson A.J."/>
            <person name="Sims R.C."/>
            <person name="Richardson P."/>
        </authorList>
    </citation>
    <scope>NUCLEOTIDE SEQUENCE [LARGE SCALE GENOMIC DNA]</scope>
    <source>
        <strain evidence="5">JLS</strain>
    </source>
</reference>
<dbReference type="CDD" id="cd01189">
    <property type="entry name" value="INT_ICEBs1_C_like"/>
    <property type="match status" value="1"/>
</dbReference>
<dbReference type="InterPro" id="IPR058717">
    <property type="entry name" value="Phage_L5_Integrase_N"/>
</dbReference>
<dbReference type="Pfam" id="PF00589">
    <property type="entry name" value="Phage_integrase"/>
    <property type="match status" value="1"/>
</dbReference>
<dbReference type="Pfam" id="PF26003">
    <property type="entry name" value="Integrase_N_phage"/>
    <property type="match status" value="1"/>
</dbReference>
<evidence type="ECO:0000256" key="3">
    <source>
        <dbReference type="ARBA" id="ARBA00023172"/>
    </source>
</evidence>
<keyword evidence="2" id="KW-0238">DNA-binding</keyword>
<dbReference type="PROSITE" id="PS51898">
    <property type="entry name" value="TYR_RECOMBINASE"/>
    <property type="match status" value="1"/>
</dbReference>
<dbReference type="Gene3D" id="1.10.443.10">
    <property type="entry name" value="Intergrase catalytic core"/>
    <property type="match status" value="1"/>
</dbReference>
<dbReference type="InterPro" id="IPR053876">
    <property type="entry name" value="Phage_int_M"/>
</dbReference>
<dbReference type="KEGG" id="mjl:Mjls_2218"/>
<dbReference type="PANTHER" id="PTHR30349:SF64">
    <property type="entry name" value="PROPHAGE INTEGRASE INTD-RELATED"/>
    <property type="match status" value="1"/>
</dbReference>
<dbReference type="EMBL" id="CP000580">
    <property type="protein sequence ID" value="ABN98004.1"/>
    <property type="molecule type" value="Genomic_DNA"/>
</dbReference>
<dbReference type="GO" id="GO:0006310">
    <property type="term" value="P:DNA recombination"/>
    <property type="evidence" value="ECO:0007669"/>
    <property type="project" value="UniProtKB-KW"/>
</dbReference>
<protein>
    <submittedName>
        <fullName evidence="5">Phage integrase family protein</fullName>
    </submittedName>
</protein>
<dbReference type="InterPro" id="IPR002104">
    <property type="entry name" value="Integrase_catalytic"/>
</dbReference>
<name>A0A5Q5CFF2_MYCSJ</name>
<dbReference type="GO" id="GO:0015074">
    <property type="term" value="P:DNA integration"/>
    <property type="evidence" value="ECO:0007669"/>
    <property type="project" value="InterPro"/>
</dbReference>